<proteinExistence type="predicted"/>
<evidence type="ECO:0000313" key="1">
    <source>
        <dbReference type="EMBL" id="SUX11470.1"/>
    </source>
</evidence>
<dbReference type="EMBL" id="UFVD01000001">
    <property type="protein sequence ID" value="SUX11470.1"/>
    <property type="molecule type" value="Genomic_DNA"/>
</dbReference>
<dbReference type="OrthoDB" id="37047at2"/>
<dbReference type="RefSeq" id="WP_089182193.1">
    <property type="nucleotide sequence ID" value="NZ_CP043427.1"/>
</dbReference>
<dbReference type="AlphaFoldDB" id="A0A381DLK5"/>
<dbReference type="GeneID" id="93090334"/>
<dbReference type="STRING" id="32024.GCA_000788295_00772"/>
<reference evidence="1 2" key="1">
    <citation type="submission" date="2018-06" db="EMBL/GenBank/DDBJ databases">
        <authorList>
            <consortium name="Pathogen Informatics"/>
            <person name="Doyle S."/>
        </authorList>
    </citation>
    <scope>NUCLEOTIDE SEQUENCE [LARGE SCALE GENOMIC DNA]</scope>
    <source>
        <strain evidence="1 2">NCTC12475</strain>
    </source>
</reference>
<dbReference type="Proteomes" id="UP000254920">
    <property type="component" value="Unassembled WGS sequence"/>
</dbReference>
<name>A0A381DLK5_9BACT</name>
<accession>A0A381DLK5</accession>
<sequence length="217" mass="25664">MQVKFIKNNAKNKKLILIFLGYSFLPQCLNVLIANTQKKEFDLCVVYDYSNLNFDILQDILQYKHIYLIAWSMGVWAANLVFQSDKFNDINLIKKVAINGTIYGIDDERGIPKNLFKKSIDEFDFENFKRLCFLKDLDKVDFEFGKNPKNELEQIYIFSQQNNKIKDSLNIDKTIISKRDFIFPTTAYTNLTCEKKFINAPHFPFFYFKNFGEIFEI</sequence>
<gene>
    <name evidence="1" type="ORF">NCTC12475_01696</name>
</gene>
<dbReference type="Pfam" id="PF04301">
    <property type="entry name" value="BioG"/>
    <property type="match status" value="1"/>
</dbReference>
<organism evidence="1 2">
    <name type="scientific">Campylobacter sputorum subsp. sputorum</name>
    <dbReference type="NCBI Taxonomy" id="32024"/>
    <lineage>
        <taxon>Bacteria</taxon>
        <taxon>Pseudomonadati</taxon>
        <taxon>Campylobacterota</taxon>
        <taxon>Epsilonproteobacteria</taxon>
        <taxon>Campylobacterales</taxon>
        <taxon>Campylobacteraceae</taxon>
        <taxon>Campylobacter</taxon>
    </lineage>
</organism>
<keyword evidence="2" id="KW-1185">Reference proteome</keyword>
<protein>
    <submittedName>
        <fullName evidence="1">Biotin synthesis protein BioG</fullName>
    </submittedName>
</protein>
<evidence type="ECO:0000313" key="2">
    <source>
        <dbReference type="Proteomes" id="UP000254920"/>
    </source>
</evidence>
<dbReference type="InterPro" id="IPR007398">
    <property type="entry name" value="BioG"/>
</dbReference>